<keyword evidence="7" id="KW-1185">Reference proteome</keyword>
<dbReference type="InterPro" id="IPR002491">
    <property type="entry name" value="ABC_transptr_periplasmic_BD"/>
</dbReference>
<dbReference type="GO" id="GO:0030288">
    <property type="term" value="C:outer membrane-bounded periplasmic space"/>
    <property type="evidence" value="ECO:0007669"/>
    <property type="project" value="TreeGrafter"/>
</dbReference>
<dbReference type="AlphaFoldDB" id="X5DNJ0"/>
<accession>X5DNJ0</accession>
<dbReference type="PANTHER" id="PTHR30532">
    <property type="entry name" value="IRON III DICITRATE-BINDING PERIPLASMIC PROTEIN"/>
    <property type="match status" value="1"/>
</dbReference>
<comment type="similarity">
    <text evidence="2">Belongs to the bacterial solute-binding protein 8 family.</text>
</comment>
<dbReference type="SUPFAM" id="SSF53807">
    <property type="entry name" value="Helical backbone' metal receptor"/>
    <property type="match status" value="1"/>
</dbReference>
<dbReference type="Gene3D" id="3.40.50.1980">
    <property type="entry name" value="Nitrogenase molybdenum iron protein domain"/>
    <property type="match status" value="2"/>
</dbReference>
<evidence type="ECO:0000256" key="1">
    <source>
        <dbReference type="ARBA" id="ARBA00004196"/>
    </source>
</evidence>
<dbReference type="EMBL" id="CP006842">
    <property type="protein sequence ID" value="AHW62844.1"/>
    <property type="molecule type" value="Genomic_DNA"/>
</dbReference>
<evidence type="ECO:0000256" key="4">
    <source>
        <dbReference type="ARBA" id="ARBA00022729"/>
    </source>
</evidence>
<dbReference type="HOGENOM" id="CLU_038034_1_0_11"/>
<keyword evidence="3" id="KW-0813">Transport</keyword>
<comment type="subcellular location">
    <subcellularLocation>
        <location evidence="1">Cell envelope</location>
    </subcellularLocation>
</comment>
<evidence type="ECO:0000259" key="5">
    <source>
        <dbReference type="PROSITE" id="PS50983"/>
    </source>
</evidence>
<sequence>MSSCLSAHVPVPPSRRFRSSSRTLGGVLVATMLLAGCTGTSSDDAGTSTVDGGAFPVTLDTAYGDVTIPEKPDRVATLGYADVALASALGADVVVAPESFSATTEATQDRNLPYIEPLGDDTTWINPMEISVEEVAAAEPDVILATAAFSLDDDLYSRLSDIAPVVTYEETLYGESNDESARRVGTALGEDDVAEELIRRADDSVADLRRQLPSLDGGTFLYGQARDGVVVMLVDDANVTARFMQELGLVAVPAVADLDGPGAVPGSVDVSIERASMFNDAGVLFMTFQSEVAQEAFEKSPIVAAQPIMSTRYAPVDLETATALQDPNVVAVPWLLNQLRPGLELIP</sequence>
<dbReference type="KEGG" id="cgy:CGLY_01980"/>
<evidence type="ECO:0000313" key="7">
    <source>
        <dbReference type="Proteomes" id="UP000023703"/>
    </source>
</evidence>
<keyword evidence="4" id="KW-0732">Signal</keyword>
<evidence type="ECO:0000313" key="6">
    <source>
        <dbReference type="EMBL" id="AHW62844.1"/>
    </source>
</evidence>
<dbReference type="GO" id="GO:1901678">
    <property type="term" value="P:iron coordination entity transport"/>
    <property type="evidence" value="ECO:0007669"/>
    <property type="project" value="UniProtKB-ARBA"/>
</dbReference>
<organism evidence="6 7">
    <name type="scientific">Corynebacterium glyciniphilum AJ 3170</name>
    <dbReference type="NCBI Taxonomy" id="1404245"/>
    <lineage>
        <taxon>Bacteria</taxon>
        <taxon>Bacillati</taxon>
        <taxon>Actinomycetota</taxon>
        <taxon>Actinomycetes</taxon>
        <taxon>Mycobacteriales</taxon>
        <taxon>Corynebacteriaceae</taxon>
        <taxon>Corynebacterium</taxon>
    </lineage>
</organism>
<dbReference type="Proteomes" id="UP000023703">
    <property type="component" value="Chromosome"/>
</dbReference>
<evidence type="ECO:0000256" key="3">
    <source>
        <dbReference type="ARBA" id="ARBA00022448"/>
    </source>
</evidence>
<keyword evidence="6" id="KW-0449">Lipoprotein</keyword>
<dbReference type="eggNOG" id="COG0614">
    <property type="taxonomic scope" value="Bacteria"/>
</dbReference>
<evidence type="ECO:0000256" key="2">
    <source>
        <dbReference type="ARBA" id="ARBA00008814"/>
    </source>
</evidence>
<reference evidence="6 7" key="1">
    <citation type="journal article" date="2015" name="Int. J. Syst. Evol. Microbiol.">
        <title>Revisiting Corynebacterium glyciniphilum (ex Kubota et al., 1972) sp. nov., nom. rev., isolated from putrefied banana.</title>
        <authorList>
            <person name="Al-Dilaimi A."/>
            <person name="Bednarz H."/>
            <person name="Lomker A."/>
            <person name="Niehaus K."/>
            <person name="Kalinowski J."/>
            <person name="Ruckert C."/>
        </authorList>
    </citation>
    <scope>NUCLEOTIDE SEQUENCE [LARGE SCALE GENOMIC DNA]</scope>
    <source>
        <strain evidence="6">AJ 3170</strain>
    </source>
</reference>
<feature type="domain" description="Fe/B12 periplasmic-binding" evidence="5">
    <location>
        <begin position="74"/>
        <end position="347"/>
    </location>
</feature>
<dbReference type="PANTHER" id="PTHR30532:SF24">
    <property type="entry name" value="FERRIC ENTEROBACTIN-BINDING PERIPLASMIC PROTEIN FEPB"/>
    <property type="match status" value="1"/>
</dbReference>
<gene>
    <name evidence="6" type="ORF">CGLY_01980</name>
</gene>
<proteinExistence type="inferred from homology"/>
<dbReference type="Pfam" id="PF01497">
    <property type="entry name" value="Peripla_BP_2"/>
    <property type="match status" value="1"/>
</dbReference>
<dbReference type="STRING" id="1404245.CGLY_01980"/>
<protein>
    <submittedName>
        <fullName evidence="6">Putative ABC-type iron-siderophore transporter, substrate-binding lipoprotein</fullName>
    </submittedName>
</protein>
<dbReference type="RefSeq" id="WP_227590340.1">
    <property type="nucleotide sequence ID" value="NZ_CP006842.1"/>
</dbReference>
<dbReference type="InterPro" id="IPR051313">
    <property type="entry name" value="Bact_iron-sidero_bind"/>
</dbReference>
<name>X5DNJ0_9CORY</name>
<dbReference type="PROSITE" id="PS50983">
    <property type="entry name" value="FE_B12_PBP"/>
    <property type="match status" value="1"/>
</dbReference>